<dbReference type="InterPro" id="IPR005769">
    <property type="entry name" value="PhnE/PtxC"/>
</dbReference>
<sequence>MNRSPQPQFCFKCVAIFLVIILFFGLSFWWIEFNLRTLFTESAVSSAVTFIQRFFTPDLSYKFILKIYDGAIQTIAVSLLGTLLAAIIAFFLALGVKPASPLFIRGVIRFLLNFLRSVPELVWASLMVLAVGLGPFAGVLAIALHTTGVLGRLFAETLENASPEVTNALLRNGTSSFLAYLFGTLPQVSSQFISYILYRWEMNIRMATILGFVGAGGLGQILYYELSLLHESRASTVIIAMLILVVAVDLLSSRLRKSNMPANC</sequence>
<dbReference type="InterPro" id="IPR000515">
    <property type="entry name" value="MetI-like"/>
</dbReference>
<comment type="similarity">
    <text evidence="7">Belongs to the binding-protein-dependent transport system permease family.</text>
</comment>
<keyword evidence="3" id="KW-1003">Cell membrane</keyword>
<proteinExistence type="inferred from homology"/>
<evidence type="ECO:0000256" key="3">
    <source>
        <dbReference type="ARBA" id="ARBA00022475"/>
    </source>
</evidence>
<dbReference type="GO" id="GO:0015416">
    <property type="term" value="F:ABC-type phosphonate transporter activity"/>
    <property type="evidence" value="ECO:0007669"/>
    <property type="project" value="InterPro"/>
</dbReference>
<evidence type="ECO:0000256" key="6">
    <source>
        <dbReference type="ARBA" id="ARBA00023136"/>
    </source>
</evidence>
<name>A0A1W1Z4T8_9BURK</name>
<dbReference type="GO" id="GO:0005886">
    <property type="term" value="C:plasma membrane"/>
    <property type="evidence" value="ECO:0007669"/>
    <property type="project" value="UniProtKB-SubCell"/>
</dbReference>
<evidence type="ECO:0000256" key="4">
    <source>
        <dbReference type="ARBA" id="ARBA00022692"/>
    </source>
</evidence>
<evidence type="ECO:0000259" key="8">
    <source>
        <dbReference type="PROSITE" id="PS50928"/>
    </source>
</evidence>
<keyword evidence="2 7" id="KW-0813">Transport</keyword>
<evidence type="ECO:0000256" key="1">
    <source>
        <dbReference type="ARBA" id="ARBA00004651"/>
    </source>
</evidence>
<feature type="transmembrane region" description="Helical" evidence="7">
    <location>
        <begin position="177"/>
        <end position="197"/>
    </location>
</feature>
<feature type="domain" description="ABC transmembrane type-1" evidence="8">
    <location>
        <begin position="71"/>
        <end position="252"/>
    </location>
</feature>
<dbReference type="RefSeq" id="WP_234986903.1">
    <property type="nucleotide sequence ID" value="NZ_FWXJ01000004.1"/>
</dbReference>
<keyword evidence="5 7" id="KW-1133">Transmembrane helix</keyword>
<accession>A0A1W1Z4T8</accession>
<dbReference type="STRING" id="1938817.SAMN06296008_104106"/>
<dbReference type="AlphaFoldDB" id="A0A1W1Z4T8"/>
<evidence type="ECO:0000256" key="5">
    <source>
        <dbReference type="ARBA" id="ARBA00022989"/>
    </source>
</evidence>
<keyword evidence="4 7" id="KW-0812">Transmembrane</keyword>
<keyword evidence="10" id="KW-1185">Reference proteome</keyword>
<keyword evidence="6 7" id="KW-0472">Membrane</keyword>
<dbReference type="InterPro" id="IPR035906">
    <property type="entry name" value="MetI-like_sf"/>
</dbReference>
<reference evidence="9 10" key="1">
    <citation type="submission" date="2017-04" db="EMBL/GenBank/DDBJ databases">
        <authorList>
            <person name="Afonso C.L."/>
            <person name="Miller P.J."/>
            <person name="Scott M.A."/>
            <person name="Spackman E."/>
            <person name="Goraichik I."/>
            <person name="Dimitrov K.M."/>
            <person name="Suarez D.L."/>
            <person name="Swayne D.E."/>
        </authorList>
    </citation>
    <scope>NUCLEOTIDE SEQUENCE [LARGE SCALE GENOMIC DNA]</scope>
    <source>
        <strain evidence="9 10">VK13</strain>
    </source>
</reference>
<dbReference type="NCBIfam" id="TIGR01097">
    <property type="entry name" value="PhnE"/>
    <property type="match status" value="1"/>
</dbReference>
<feature type="transmembrane region" description="Helical" evidence="7">
    <location>
        <begin position="234"/>
        <end position="251"/>
    </location>
</feature>
<dbReference type="PROSITE" id="PS50928">
    <property type="entry name" value="ABC_TM1"/>
    <property type="match status" value="1"/>
</dbReference>
<feature type="transmembrane region" description="Helical" evidence="7">
    <location>
        <begin position="121"/>
        <end position="144"/>
    </location>
</feature>
<comment type="subcellular location">
    <subcellularLocation>
        <location evidence="1 7">Cell membrane</location>
        <topology evidence="1 7">Multi-pass membrane protein</topology>
    </subcellularLocation>
</comment>
<dbReference type="PANTHER" id="PTHR30043:SF1">
    <property type="entry name" value="ABC TRANSPORT SYSTEM PERMEASE PROTEIN P69"/>
    <property type="match status" value="1"/>
</dbReference>
<dbReference type="Gene3D" id="1.10.3720.10">
    <property type="entry name" value="MetI-like"/>
    <property type="match status" value="1"/>
</dbReference>
<feature type="transmembrane region" description="Helical" evidence="7">
    <location>
        <begin position="71"/>
        <end position="96"/>
    </location>
</feature>
<dbReference type="EMBL" id="FWXJ01000004">
    <property type="protein sequence ID" value="SMC43332.1"/>
    <property type="molecule type" value="Genomic_DNA"/>
</dbReference>
<gene>
    <name evidence="9" type="ORF">SAMN06296008_104106</name>
</gene>
<evidence type="ECO:0000313" key="10">
    <source>
        <dbReference type="Proteomes" id="UP000192708"/>
    </source>
</evidence>
<feature type="transmembrane region" description="Helical" evidence="7">
    <location>
        <begin position="204"/>
        <end position="222"/>
    </location>
</feature>
<organism evidence="9 10">
    <name type="scientific">Polynucleobacter kasalickyi</name>
    <dbReference type="NCBI Taxonomy" id="1938817"/>
    <lineage>
        <taxon>Bacteria</taxon>
        <taxon>Pseudomonadati</taxon>
        <taxon>Pseudomonadota</taxon>
        <taxon>Betaproteobacteria</taxon>
        <taxon>Burkholderiales</taxon>
        <taxon>Burkholderiaceae</taxon>
        <taxon>Polynucleobacter</taxon>
    </lineage>
</organism>
<evidence type="ECO:0000313" key="9">
    <source>
        <dbReference type="EMBL" id="SMC43332.1"/>
    </source>
</evidence>
<protein>
    <submittedName>
        <fullName evidence="9">Phosphonate transport system permease protein</fullName>
    </submittedName>
</protein>
<dbReference type="Pfam" id="PF00528">
    <property type="entry name" value="BPD_transp_1"/>
    <property type="match status" value="1"/>
</dbReference>
<evidence type="ECO:0000256" key="7">
    <source>
        <dbReference type="RuleBase" id="RU363032"/>
    </source>
</evidence>
<feature type="transmembrane region" description="Helical" evidence="7">
    <location>
        <begin position="9"/>
        <end position="31"/>
    </location>
</feature>
<dbReference type="CDD" id="cd06261">
    <property type="entry name" value="TM_PBP2"/>
    <property type="match status" value="1"/>
</dbReference>
<dbReference type="Proteomes" id="UP000192708">
    <property type="component" value="Unassembled WGS sequence"/>
</dbReference>
<dbReference type="PANTHER" id="PTHR30043">
    <property type="entry name" value="PHOSPHONATES TRANSPORT SYSTEM PERMEASE PROTEIN"/>
    <property type="match status" value="1"/>
</dbReference>
<evidence type="ECO:0000256" key="2">
    <source>
        <dbReference type="ARBA" id="ARBA00022448"/>
    </source>
</evidence>
<dbReference type="SUPFAM" id="SSF161098">
    <property type="entry name" value="MetI-like"/>
    <property type="match status" value="1"/>
</dbReference>